<gene>
    <name evidence="2" type="ORF">ACFORL_10870</name>
</gene>
<evidence type="ECO:0000313" key="3">
    <source>
        <dbReference type="Proteomes" id="UP001595758"/>
    </source>
</evidence>
<evidence type="ECO:0000313" key="2">
    <source>
        <dbReference type="EMBL" id="MFC3909571.1"/>
    </source>
</evidence>
<dbReference type="InterPro" id="IPR036425">
    <property type="entry name" value="MoaB/Mog-like_dom_sf"/>
</dbReference>
<dbReference type="PANTHER" id="PTHR13939">
    <property type="entry name" value="NICOTINAMIDE-NUCLEOTIDE AMIDOHYDROLASE PNCC"/>
    <property type="match status" value="1"/>
</dbReference>
<dbReference type="SMART" id="SM00852">
    <property type="entry name" value="MoCF_biosynth"/>
    <property type="match status" value="1"/>
</dbReference>
<name>A0ABV8CHQ4_9GAMM</name>
<protein>
    <submittedName>
        <fullName evidence="2">Competence/damage-inducible protein A</fullName>
    </submittedName>
</protein>
<dbReference type="CDD" id="cd00885">
    <property type="entry name" value="cinA"/>
    <property type="match status" value="1"/>
</dbReference>
<reference evidence="3" key="1">
    <citation type="journal article" date="2019" name="Int. J. Syst. Evol. Microbiol.">
        <title>The Global Catalogue of Microorganisms (GCM) 10K type strain sequencing project: providing services to taxonomists for standard genome sequencing and annotation.</title>
        <authorList>
            <consortium name="The Broad Institute Genomics Platform"/>
            <consortium name="The Broad Institute Genome Sequencing Center for Infectious Disease"/>
            <person name="Wu L."/>
            <person name="Ma J."/>
        </authorList>
    </citation>
    <scope>NUCLEOTIDE SEQUENCE [LARGE SCALE GENOMIC DNA]</scope>
    <source>
        <strain evidence="3">CCUG 59858</strain>
    </source>
</reference>
<dbReference type="Gene3D" id="3.40.980.10">
    <property type="entry name" value="MoaB/Mog-like domain"/>
    <property type="match status" value="1"/>
</dbReference>
<comment type="caution">
    <text evidence="2">The sequence shown here is derived from an EMBL/GenBank/DDBJ whole genome shotgun (WGS) entry which is preliminary data.</text>
</comment>
<keyword evidence="3" id="KW-1185">Reference proteome</keyword>
<dbReference type="EMBL" id="JBHSAB010000024">
    <property type="protein sequence ID" value="MFC3909571.1"/>
    <property type="molecule type" value="Genomic_DNA"/>
</dbReference>
<dbReference type="SUPFAM" id="SSF53218">
    <property type="entry name" value="Molybdenum cofactor biosynthesis proteins"/>
    <property type="match status" value="1"/>
</dbReference>
<dbReference type="RefSeq" id="WP_382343909.1">
    <property type="nucleotide sequence ID" value="NZ_JBHSAB010000024.1"/>
</dbReference>
<feature type="domain" description="MoaB/Mog" evidence="1">
    <location>
        <begin position="4"/>
        <end position="170"/>
    </location>
</feature>
<sequence length="368" mass="41068">MKIAILATGDEIVYGDTLNTNGYQLAHALNSEGLTVGLHMSCTDEENEIYSSIAYLAAQHQVILITGGLGPTSDDRTRYALSRFINQPLVEFPEAIEHIQNRLLRTTMSLTEGNRQQAKFPADAVLLPNPNGTAMGCYYWHQEHLYILLPGPPRECMPMFNNHVLPIVQKLQHDSTQVLKWRVFGVAEAQISQQLDDALKDINCVTGYRLETPYVECKVRCQADLLNTITAIVAPLLAPHIIASVEQKASEKLAEALAAWHQSVLIQDNATGGLLQTLIQKPANYSVLSFTTHANPDFAFRIDGLQEYWSGQQHGGDTTITITYHLQGEEKQESHTFPYRSVMVVHYAAEWLCYRIYELINASRSGAA</sequence>
<evidence type="ECO:0000259" key="1">
    <source>
        <dbReference type="SMART" id="SM00852"/>
    </source>
</evidence>
<dbReference type="InterPro" id="IPR050101">
    <property type="entry name" value="CinA"/>
</dbReference>
<dbReference type="Pfam" id="PF00994">
    <property type="entry name" value="MoCF_biosynth"/>
    <property type="match status" value="1"/>
</dbReference>
<dbReference type="PANTHER" id="PTHR13939:SF0">
    <property type="entry name" value="NMN AMIDOHYDROLASE-LIKE PROTEIN YFAY"/>
    <property type="match status" value="1"/>
</dbReference>
<accession>A0ABV8CHQ4</accession>
<proteinExistence type="predicted"/>
<dbReference type="Proteomes" id="UP001595758">
    <property type="component" value="Unassembled WGS sequence"/>
</dbReference>
<dbReference type="InterPro" id="IPR001453">
    <property type="entry name" value="MoaB/Mog_dom"/>
</dbReference>
<organism evidence="2 3">
    <name type="scientific">Legionella dresdenensis</name>
    <dbReference type="NCBI Taxonomy" id="450200"/>
    <lineage>
        <taxon>Bacteria</taxon>
        <taxon>Pseudomonadati</taxon>
        <taxon>Pseudomonadota</taxon>
        <taxon>Gammaproteobacteria</taxon>
        <taxon>Legionellales</taxon>
        <taxon>Legionellaceae</taxon>
        <taxon>Legionella</taxon>
    </lineage>
</organism>